<evidence type="ECO:0000256" key="1">
    <source>
        <dbReference type="SAM" id="MobiDB-lite"/>
    </source>
</evidence>
<evidence type="ECO:0000313" key="2">
    <source>
        <dbReference type="EMBL" id="GIG15511.1"/>
    </source>
</evidence>
<evidence type="ECO:0000313" key="3">
    <source>
        <dbReference type="Proteomes" id="UP000660339"/>
    </source>
</evidence>
<dbReference type="InterPro" id="IPR044925">
    <property type="entry name" value="His-Me_finger_sf"/>
</dbReference>
<comment type="caution">
    <text evidence="2">The sequence shown here is derived from an EMBL/GenBank/DDBJ whole genome shotgun (WGS) entry which is preliminary data.</text>
</comment>
<accession>A0A8J3PFC3</accession>
<name>A0A8J3PFC3_9ACTN</name>
<sequence length="402" mass="45569">MTATAPVLTAWHRESNGGSRLIPAPIRLIQRIRVMENGCWEWTGKLTEPGYGACGYQGHRHVLAHRAFYTEFVGPIPENMTLDHLCHTRDLSCEPGPSCPHRRCVNPKHLEPVPGAENTRRGGVSRRTHCPKGHPYDEANTLVSNGRRYCRTCQKAHADRNSAKRSAAKARRAAPRRDDENGEWPVRSLSRPATTPGPHRHDRGVACTGRSQADRASNQPRPRPPRPRRPRHMTATKPELAARQRWSRLDRRYDGWRYFTITALNDRHVYAITRSGKGTRIRRNRFGTGRGWSYCGHDGPGPLPAYTTERSVILGCYPYGRKHTVLPLETELEQGFGGVTFTRDGQRVWSAYSTRKRLAHIELLARDIPGDWRLEIHGAMSGQLYQRQDDGWVLVAIDHGFA</sequence>
<feature type="compositionally biased region" description="Basic residues" evidence="1">
    <location>
        <begin position="123"/>
        <end position="132"/>
    </location>
</feature>
<organism evidence="2 3">
    <name type="scientific">Catellatospora methionotrophica</name>
    <dbReference type="NCBI Taxonomy" id="121620"/>
    <lineage>
        <taxon>Bacteria</taxon>
        <taxon>Bacillati</taxon>
        <taxon>Actinomycetota</taxon>
        <taxon>Actinomycetes</taxon>
        <taxon>Micromonosporales</taxon>
        <taxon>Micromonosporaceae</taxon>
        <taxon>Catellatospora</taxon>
    </lineage>
</organism>
<proteinExistence type="predicted"/>
<protein>
    <recommendedName>
        <fullName evidence="4">HNH nuclease domain-containing protein</fullName>
    </recommendedName>
</protein>
<feature type="region of interest" description="Disordered" evidence="1">
    <location>
        <begin position="110"/>
        <end position="139"/>
    </location>
</feature>
<evidence type="ECO:0008006" key="4">
    <source>
        <dbReference type="Google" id="ProtNLM"/>
    </source>
</evidence>
<gene>
    <name evidence="2" type="ORF">Cme02nite_38430</name>
</gene>
<reference evidence="2" key="1">
    <citation type="submission" date="2021-01" db="EMBL/GenBank/DDBJ databases">
        <title>Whole genome shotgun sequence of Catellatospora methionotrophica NBRC 14553.</title>
        <authorList>
            <person name="Komaki H."/>
            <person name="Tamura T."/>
        </authorList>
    </citation>
    <scope>NUCLEOTIDE SEQUENCE</scope>
    <source>
        <strain evidence="2">NBRC 14553</strain>
    </source>
</reference>
<feature type="region of interest" description="Disordered" evidence="1">
    <location>
        <begin position="155"/>
        <end position="242"/>
    </location>
</feature>
<dbReference type="SUPFAM" id="SSF54060">
    <property type="entry name" value="His-Me finger endonucleases"/>
    <property type="match status" value="1"/>
</dbReference>
<keyword evidence="3" id="KW-1185">Reference proteome</keyword>
<dbReference type="EMBL" id="BONJ01000020">
    <property type="protein sequence ID" value="GIG15511.1"/>
    <property type="molecule type" value="Genomic_DNA"/>
</dbReference>
<feature type="compositionally biased region" description="Basic residues" evidence="1">
    <location>
        <begin position="223"/>
        <end position="234"/>
    </location>
</feature>
<feature type="compositionally biased region" description="Polar residues" evidence="1">
    <location>
        <begin position="209"/>
        <end position="219"/>
    </location>
</feature>
<dbReference type="AlphaFoldDB" id="A0A8J3PFC3"/>
<dbReference type="Proteomes" id="UP000660339">
    <property type="component" value="Unassembled WGS sequence"/>
</dbReference>